<protein>
    <submittedName>
        <fullName evidence="1">Uncharacterized protein</fullName>
    </submittedName>
</protein>
<organism evidence="1 2">
    <name type="scientific">Metapseudomonas lalkuanensis</name>
    <dbReference type="NCBI Taxonomy" id="2604832"/>
    <lineage>
        <taxon>Bacteria</taxon>
        <taxon>Pseudomonadati</taxon>
        <taxon>Pseudomonadota</taxon>
        <taxon>Gammaproteobacteria</taxon>
        <taxon>Pseudomonadales</taxon>
        <taxon>Pseudomonadaceae</taxon>
        <taxon>Metapseudomonas</taxon>
    </lineage>
</organism>
<keyword evidence="2" id="KW-1185">Reference proteome</keyword>
<dbReference type="EMBL" id="CP043311">
    <property type="protein sequence ID" value="QEY63324.1"/>
    <property type="molecule type" value="Genomic_DNA"/>
</dbReference>
<evidence type="ECO:0000313" key="1">
    <source>
        <dbReference type="EMBL" id="QEY63324.1"/>
    </source>
</evidence>
<proteinExistence type="predicted"/>
<dbReference type="KEGG" id="plal:FXN65_15140"/>
<dbReference type="Proteomes" id="UP000327179">
    <property type="component" value="Chromosome"/>
</dbReference>
<accession>A0A5J6QLE4</accession>
<dbReference type="RefSeq" id="WP_151133971.1">
    <property type="nucleotide sequence ID" value="NZ_CP043311.1"/>
</dbReference>
<dbReference type="AlphaFoldDB" id="A0A5J6QLE4"/>
<evidence type="ECO:0000313" key="2">
    <source>
        <dbReference type="Proteomes" id="UP000327179"/>
    </source>
</evidence>
<reference evidence="1 2" key="1">
    <citation type="submission" date="2019-08" db="EMBL/GenBank/DDBJ databases">
        <title>Whole-genome Sequencing of e-waste polymer degrading bacterium Pseudomonas sp. strain PE08.</title>
        <authorList>
            <person name="Kirdat K."/>
            <person name="Debbarma P."/>
            <person name="Narawade N."/>
            <person name="Suyal D."/>
            <person name="Thorat V."/>
            <person name="Shouche Y."/>
            <person name="Goel R."/>
            <person name="Yadav A."/>
        </authorList>
    </citation>
    <scope>NUCLEOTIDE SEQUENCE [LARGE SCALE GENOMIC DNA]</scope>
    <source>
        <strain evidence="1 2">PE08</strain>
    </source>
</reference>
<gene>
    <name evidence="1" type="ORF">FXN65_15140</name>
</gene>
<name>A0A5J6QLE4_9GAMM</name>
<sequence length="94" mass="10506">MESKEQHLVRLLSLTTRSLTHLTAAMSEMSFEMMRSEDPAVKSAGRRMIDHLAAIGAGLDQHWEALAAYSDQPIHHEGNEALVELELNELPQDP</sequence>